<keyword evidence="2" id="KW-0472">Membrane</keyword>
<feature type="compositionally biased region" description="Basic residues" evidence="1">
    <location>
        <begin position="118"/>
        <end position="127"/>
    </location>
</feature>
<dbReference type="Proteomes" id="UP000887572">
    <property type="component" value="Unplaced"/>
</dbReference>
<evidence type="ECO:0000256" key="1">
    <source>
        <dbReference type="SAM" id="MobiDB-lite"/>
    </source>
</evidence>
<dbReference type="PANTHER" id="PTHR31013:SF2">
    <property type="entry name" value="THAUMATIN-LIKE PROTEIN"/>
    <property type="match status" value="1"/>
</dbReference>
<dbReference type="Gene3D" id="2.60.110.10">
    <property type="entry name" value="Thaumatin"/>
    <property type="match status" value="1"/>
</dbReference>
<feature type="region of interest" description="Disordered" evidence="1">
    <location>
        <begin position="106"/>
        <end position="136"/>
    </location>
</feature>
<organism evidence="3 4">
    <name type="scientific">Globodera rostochiensis</name>
    <name type="common">Golden nematode worm</name>
    <name type="synonym">Heterodera rostochiensis</name>
    <dbReference type="NCBI Taxonomy" id="31243"/>
    <lineage>
        <taxon>Eukaryota</taxon>
        <taxon>Metazoa</taxon>
        <taxon>Ecdysozoa</taxon>
        <taxon>Nematoda</taxon>
        <taxon>Chromadorea</taxon>
        <taxon>Rhabditida</taxon>
        <taxon>Tylenchina</taxon>
        <taxon>Tylenchomorpha</taxon>
        <taxon>Tylenchoidea</taxon>
        <taxon>Heteroderidae</taxon>
        <taxon>Heteroderinae</taxon>
        <taxon>Globodera</taxon>
    </lineage>
</organism>
<dbReference type="InterPro" id="IPR001938">
    <property type="entry name" value="Thaumatin"/>
</dbReference>
<proteinExistence type="predicted"/>
<protein>
    <submittedName>
        <fullName evidence="4">Uncharacterized protein</fullName>
    </submittedName>
</protein>
<keyword evidence="2" id="KW-0812">Transmembrane</keyword>
<evidence type="ECO:0000256" key="2">
    <source>
        <dbReference type="SAM" id="Phobius"/>
    </source>
</evidence>
<dbReference type="PROSITE" id="PS51367">
    <property type="entry name" value="THAUMATIN_2"/>
    <property type="match status" value="1"/>
</dbReference>
<keyword evidence="2" id="KW-1133">Transmembrane helix</keyword>
<evidence type="ECO:0000313" key="3">
    <source>
        <dbReference type="Proteomes" id="UP000887572"/>
    </source>
</evidence>
<sequence>MRAAFPTSYSYAYDDKIATEVCQNGTRKAQIVKSDRSVLRVIKKMVGMSPIVLLILSIFKVGEMARLGGQNSLPAVHQPAQIHQNSNTFLQQIAVNNQAINNKPFGENAADIGTKKESSHKKDRSKHFNSGIKSQKKGIKVGGKVKLLQKHRQMKSKNFNEKKGRLGLFLFYVFMLFSMIVPEVPQNVFIHRNNQFVPIEQNYLTCRPMLDGAGHQCVFSVDEMIVNSNQKNIEIWANLNGDNNTLQLLGQKDISMCETENDHAYCESNVAITPDQIDQLKVMPIDELKDSVLQSADNHGRKLDEAVPIPNTVEFNLINNCPYNIWVGAMSRAYATTNTSIGAGLSQRVNVPNPIEAARFWAMTDCDHPSQPCNFAGAVPPVSLQEATLNADGSQFLDVSYVDGVNVPISVNIPNCHPGQVPASESITFTGSGDPDILAKLVPLAMVKKDQFGKTKVQSICSAYQTDETCCRGQYGTPDTCGPKVWNETVIIGYNAMAAAFPDSYSYAYDDLKATKVCQGATEFEVSFCAKPENLV</sequence>
<dbReference type="AlphaFoldDB" id="A0A914I4N9"/>
<feature type="transmembrane region" description="Helical" evidence="2">
    <location>
        <begin position="164"/>
        <end position="181"/>
    </location>
</feature>
<dbReference type="SMART" id="SM00205">
    <property type="entry name" value="THN"/>
    <property type="match status" value="1"/>
</dbReference>
<name>A0A914I4N9_GLORO</name>
<keyword evidence="3" id="KW-1185">Reference proteome</keyword>
<dbReference type="Pfam" id="PF00314">
    <property type="entry name" value="Thaumatin"/>
    <property type="match status" value="1"/>
</dbReference>
<accession>A0A914I4N9</accession>
<evidence type="ECO:0000313" key="4">
    <source>
        <dbReference type="WBParaSite" id="Gr19_v10_g6578.t1"/>
    </source>
</evidence>
<dbReference type="WBParaSite" id="Gr19_v10_g6578.t1">
    <property type="protein sequence ID" value="Gr19_v10_g6578.t1"/>
    <property type="gene ID" value="Gr19_v10_g6578"/>
</dbReference>
<dbReference type="InterPro" id="IPR037176">
    <property type="entry name" value="Osmotin/thaumatin-like_sf"/>
</dbReference>
<dbReference type="PANTHER" id="PTHR31013">
    <property type="entry name" value="THAUMATIN FAMILY PROTEIN-RELATED"/>
    <property type="match status" value="1"/>
</dbReference>
<dbReference type="SUPFAM" id="SSF49870">
    <property type="entry name" value="Osmotin, thaumatin-like protein"/>
    <property type="match status" value="1"/>
</dbReference>
<reference evidence="4" key="1">
    <citation type="submission" date="2022-11" db="UniProtKB">
        <authorList>
            <consortium name="WormBaseParasite"/>
        </authorList>
    </citation>
    <scope>IDENTIFICATION</scope>
</reference>